<evidence type="ECO:0000313" key="2">
    <source>
        <dbReference type="EMBL" id="DAD68043.1"/>
    </source>
</evidence>
<protein>
    <submittedName>
        <fullName evidence="2">Uncharacterized protein</fullName>
    </submittedName>
</protein>
<proteinExistence type="predicted"/>
<dbReference type="EMBL" id="BK014690">
    <property type="protein sequence ID" value="DAD68043.1"/>
    <property type="molecule type" value="Genomic_DNA"/>
</dbReference>
<evidence type="ECO:0000256" key="1">
    <source>
        <dbReference type="SAM" id="MobiDB-lite"/>
    </source>
</evidence>
<organism evidence="2">
    <name type="scientific">Siphoviridae sp. ctCCX1</name>
    <dbReference type="NCBI Taxonomy" id="2823567"/>
    <lineage>
        <taxon>Viruses</taxon>
        <taxon>Duplodnaviria</taxon>
        <taxon>Heunggongvirae</taxon>
        <taxon>Uroviricota</taxon>
        <taxon>Caudoviricetes</taxon>
    </lineage>
</organism>
<feature type="region of interest" description="Disordered" evidence="1">
    <location>
        <begin position="1"/>
        <end position="33"/>
    </location>
</feature>
<reference evidence="2" key="1">
    <citation type="journal article" date="2021" name="Proc. Natl. Acad. Sci. U.S.A.">
        <title>A Catalog of Tens of Thousands of Viruses from Human Metagenomes Reveals Hidden Associations with Chronic Diseases.</title>
        <authorList>
            <person name="Tisza M.J."/>
            <person name="Buck C.B."/>
        </authorList>
    </citation>
    <scope>NUCLEOTIDE SEQUENCE</scope>
    <source>
        <strain evidence="2">CtCCX1</strain>
    </source>
</reference>
<name>A0A8S5LDX4_9CAUD</name>
<feature type="compositionally biased region" description="Basic residues" evidence="1">
    <location>
        <begin position="1"/>
        <end position="12"/>
    </location>
</feature>
<sequence length="52" mass="6172">MRVFPRNRRLFPAKKGTEQKRKMNTTKSPSRTCTTQEWEGLLILMGFQRQTS</sequence>
<accession>A0A8S5LDX4</accession>